<dbReference type="OrthoDB" id="4938158at2"/>
<dbReference type="EMBL" id="NMVQ01000001">
    <property type="protein sequence ID" value="OYO25151.1"/>
    <property type="molecule type" value="Genomic_DNA"/>
</dbReference>
<comment type="caution">
    <text evidence="1">The sequence shown here is derived from an EMBL/GenBank/DDBJ whole genome shotgun (WGS) entry which is preliminary data.</text>
</comment>
<evidence type="ECO:0000313" key="2">
    <source>
        <dbReference type="Proteomes" id="UP000216311"/>
    </source>
</evidence>
<name>A0A255HBU4_9ACTN</name>
<evidence type="ECO:0000313" key="1">
    <source>
        <dbReference type="EMBL" id="OYO25151.1"/>
    </source>
</evidence>
<dbReference type="AlphaFoldDB" id="A0A255HBU4"/>
<keyword evidence="2" id="KW-1185">Reference proteome</keyword>
<organism evidence="1 2">
    <name type="scientific">Enemella dayhoffiae</name>
    <dbReference type="NCBI Taxonomy" id="2016507"/>
    <lineage>
        <taxon>Bacteria</taxon>
        <taxon>Bacillati</taxon>
        <taxon>Actinomycetota</taxon>
        <taxon>Actinomycetes</taxon>
        <taxon>Propionibacteriales</taxon>
        <taxon>Propionibacteriaceae</taxon>
        <taxon>Enemella</taxon>
    </lineage>
</organism>
<reference evidence="1 2" key="1">
    <citation type="submission" date="2017-07" db="EMBL/GenBank/DDBJ databases">
        <title>Draft whole genome sequences of clinical Proprionibacteriaceae strains.</title>
        <authorList>
            <person name="Bernier A.-M."/>
            <person name="Bernard K."/>
            <person name="Domingo M.-C."/>
        </authorList>
    </citation>
    <scope>NUCLEOTIDE SEQUENCE [LARGE SCALE GENOMIC DNA]</scope>
    <source>
        <strain evidence="1 2">NML 130396</strain>
    </source>
</reference>
<dbReference type="Proteomes" id="UP000216311">
    <property type="component" value="Unassembled WGS sequence"/>
</dbReference>
<gene>
    <name evidence="1" type="ORF">CGZ93_01455</name>
</gene>
<sequence length="165" mass="18237">MDQVTVDALLDRVRQLADERRASALVQAHDEVAEVSVAPGRWVVRSHSVEHVGGENATNCWQIVPAGGARPVQHDHPADWVHPMVGLLWPQHLPVWGRPGDRYRPVRVIEGLRGPGQLVLKSVRTLLSGEPPTPMGTLELDPVHLLCTRLELSASTWTLQEYHAG</sequence>
<protein>
    <submittedName>
        <fullName evidence="1">Uncharacterized protein</fullName>
    </submittedName>
</protein>
<proteinExistence type="predicted"/>
<dbReference type="RefSeq" id="WP_094362359.1">
    <property type="nucleotide sequence ID" value="NZ_NMVQ01000001.1"/>
</dbReference>
<accession>A0A255HBU4</accession>